<dbReference type="InterPro" id="IPR041679">
    <property type="entry name" value="DNA2/NAM7-like_C"/>
</dbReference>
<dbReference type="HOGENOM" id="CLU_263102_0_0_1"/>
<dbReference type="InterPro" id="IPR027417">
    <property type="entry name" value="P-loop_NTPase"/>
</dbReference>
<sequence>MLGQKYDKHEDFNVKVKTIDGFQGGEQDIIIFSTVRTDCSTSLDQRTNVALTRARHCLWILGNERTLVSQDNVWKALVLDAKKRQCFFNADEDEDLVKGIWDAKKELDQLYDFLNSDSVIFRNSRWKVLFSDNFLKSFKNLPTKRTKMWVISLLLKLSSGWRPKRIKVDLLCGNSSQMFKQYKVEGLFVVCSKDIVKEVIFTQVLRIWDILPPEDIPKVLKRLDSIFESYTDDFISRFSEQRFEGKMEVLMSWEKSTEIIKIKNLVNNGYEAESIKGFILRTQSHLLSDRNSNELELPFEVSDEEHDIILFSKSTFVLGRSGTGKTTVLTMKLFKKEELHHVALEHTYGIKIVEVPCLSYEKEYKDSSTLNDRPVLHQLFVTVSPKLCQAVKQQVARMKRFVCGADISSKSCSIEEEIVDVDTSIQFRNKPDSFVNLAANSYPLVITFQKFLMMLDGTVGNSFFERFSDLSSLRENLGVRSVVLETFIRKKEVTYDRFDSSRVFTEIMSHIKGSMSSVESGEGKLSRQDYLFFYENRASSLSKRKREIIYDIYQSYEKMKMDKGDFDLADFVADLHLQDLTMSQITLFKYVCQNVEEGFVFCGDTAQTIARGIDFKFQDIKSLFLQEVCNFRTHAGVLKLSQSIIELLFHFFPHSIDGLKPETSLCFYVFSFSIHQPDLKRARDCFYLARCHEMAAQVYARGSFFSDCLNVCAKGGLFDIGLHYIECWKQNESADPGWANSHDLNAIEQKFMENCAHNYFEKKDIKSMMKFVRAFHSMNLKRRFLLSLSLLDELLELEEESGNFMEVYELMFFYVLAKSLWSGGSKAWPFKQFTEKEDLLGRALTFAKVVSSSFYELASTEVERLSNKHDNIFEIMNQLKSSRIYRSIRGEILCLWKLLDSHFRLNSSKVVVMILGTANVKDDPFVQVMTRFEDNKHGKDFIDSLRLYSAHGILPHKKTEFEMHPTCKLYKALCYTWSVNRIKEVDYISPSCFMYLFEQLLLLTSCSRGRLIYATKSSFTEWLICQNKFSLASLSFAPVDTRDVHDFVENFLRKFVNDQNDIKTWIKKSNLDVDNYFPSLFLRSVVSMCLLHLSTGSRKYLELLRCLLKNSYMTTQMPLEFCNVLQKGNKHMGLLRHLKLQNSSSKIMCSDAVFVDLATCKKRELVLEMLFPSIVDSVGGETTAEASESKSKEFPSNLQNKSSASVSDQASDVDGECFWNWLENFKSAADVLCRNSVSPDSIEAVAEPLRLEGMHLNTRLSKVYTYVCVCIYIYIYRERES</sequence>
<dbReference type="EMBL" id="CM001221">
    <property type="protein sequence ID" value="AES99436.2"/>
    <property type="molecule type" value="Genomic_DNA"/>
</dbReference>
<dbReference type="Gene3D" id="3.40.50.300">
    <property type="entry name" value="P-loop containing nucleotide triphosphate hydrolases"/>
    <property type="match status" value="1"/>
</dbReference>
<dbReference type="EnsemblPlants" id="AES99436">
    <property type="protein sequence ID" value="AES99436"/>
    <property type="gene ID" value="MTR_5g080800"/>
</dbReference>
<keyword evidence="5" id="KW-1185">Reference proteome</keyword>
<evidence type="ECO:0000313" key="4">
    <source>
        <dbReference type="EnsemblPlants" id="AES99436"/>
    </source>
</evidence>
<accession>G7KGV9</accession>
<evidence type="ECO:0000256" key="1">
    <source>
        <dbReference type="SAM" id="MobiDB-lite"/>
    </source>
</evidence>
<dbReference type="InterPro" id="IPR039904">
    <property type="entry name" value="TRANK1"/>
</dbReference>
<evidence type="ECO:0000313" key="5">
    <source>
        <dbReference type="Proteomes" id="UP000002051"/>
    </source>
</evidence>
<reference evidence="3 5" key="1">
    <citation type="journal article" date="2011" name="Nature">
        <title>The Medicago genome provides insight into the evolution of rhizobial symbioses.</title>
        <authorList>
            <person name="Young N.D."/>
            <person name="Debelle F."/>
            <person name="Oldroyd G.E."/>
            <person name="Geurts R."/>
            <person name="Cannon S.B."/>
            <person name="Udvardi M.K."/>
            <person name="Benedito V.A."/>
            <person name="Mayer K.F."/>
            <person name="Gouzy J."/>
            <person name="Schoof H."/>
            <person name="Van de Peer Y."/>
            <person name="Proost S."/>
            <person name="Cook D.R."/>
            <person name="Meyers B.C."/>
            <person name="Spannagl M."/>
            <person name="Cheung F."/>
            <person name="De Mita S."/>
            <person name="Krishnakumar V."/>
            <person name="Gundlach H."/>
            <person name="Zhou S."/>
            <person name="Mudge J."/>
            <person name="Bharti A.K."/>
            <person name="Murray J.D."/>
            <person name="Naoumkina M.A."/>
            <person name="Rosen B."/>
            <person name="Silverstein K.A."/>
            <person name="Tang H."/>
            <person name="Rombauts S."/>
            <person name="Zhao P.X."/>
            <person name="Zhou P."/>
            <person name="Barbe V."/>
            <person name="Bardou P."/>
            <person name="Bechner M."/>
            <person name="Bellec A."/>
            <person name="Berger A."/>
            <person name="Berges H."/>
            <person name="Bidwell S."/>
            <person name="Bisseling T."/>
            <person name="Choisne N."/>
            <person name="Couloux A."/>
            <person name="Denny R."/>
            <person name="Deshpande S."/>
            <person name="Dai X."/>
            <person name="Doyle J.J."/>
            <person name="Dudez A.M."/>
            <person name="Farmer A.D."/>
            <person name="Fouteau S."/>
            <person name="Franken C."/>
            <person name="Gibelin C."/>
            <person name="Gish J."/>
            <person name="Goldstein S."/>
            <person name="Gonzalez A.J."/>
            <person name="Green P.J."/>
            <person name="Hallab A."/>
            <person name="Hartog M."/>
            <person name="Hua A."/>
            <person name="Humphray S.J."/>
            <person name="Jeong D.H."/>
            <person name="Jing Y."/>
            <person name="Jocker A."/>
            <person name="Kenton S.M."/>
            <person name="Kim D.J."/>
            <person name="Klee K."/>
            <person name="Lai H."/>
            <person name="Lang C."/>
            <person name="Lin S."/>
            <person name="Macmil S.L."/>
            <person name="Magdelenat G."/>
            <person name="Matthews L."/>
            <person name="McCorrison J."/>
            <person name="Monaghan E.L."/>
            <person name="Mun J.H."/>
            <person name="Najar F.Z."/>
            <person name="Nicholson C."/>
            <person name="Noirot C."/>
            <person name="O'Bleness M."/>
            <person name="Paule C.R."/>
            <person name="Poulain J."/>
            <person name="Prion F."/>
            <person name="Qin B."/>
            <person name="Qu C."/>
            <person name="Retzel E.F."/>
            <person name="Riddle C."/>
            <person name="Sallet E."/>
            <person name="Samain S."/>
            <person name="Samson N."/>
            <person name="Sanders I."/>
            <person name="Saurat O."/>
            <person name="Scarpelli C."/>
            <person name="Schiex T."/>
            <person name="Segurens B."/>
            <person name="Severin A.J."/>
            <person name="Sherrier D.J."/>
            <person name="Shi R."/>
            <person name="Sims S."/>
            <person name="Singer S.R."/>
            <person name="Sinharoy S."/>
            <person name="Sterck L."/>
            <person name="Viollet A."/>
            <person name="Wang B.B."/>
            <person name="Wang K."/>
            <person name="Wang M."/>
            <person name="Wang X."/>
            <person name="Warfsmann J."/>
            <person name="Weissenbach J."/>
            <person name="White D.D."/>
            <person name="White J.D."/>
            <person name="Wiley G.B."/>
            <person name="Wincker P."/>
            <person name="Xing Y."/>
            <person name="Yang L."/>
            <person name="Yao Z."/>
            <person name="Ying F."/>
            <person name="Zhai J."/>
            <person name="Zhou L."/>
            <person name="Zuber A."/>
            <person name="Denarie J."/>
            <person name="Dixon R.A."/>
            <person name="May G.D."/>
            <person name="Schwartz D.C."/>
            <person name="Rogers J."/>
            <person name="Quetier F."/>
            <person name="Town C.D."/>
            <person name="Roe B.A."/>
        </authorList>
    </citation>
    <scope>NUCLEOTIDE SEQUENCE [LARGE SCALE GENOMIC DNA]</scope>
    <source>
        <strain evidence="3">A17</strain>
        <strain evidence="4 5">cv. Jemalong A17</strain>
    </source>
</reference>
<dbReference type="PANTHER" id="PTHR21529:SF4">
    <property type="entry name" value="TPR AND ANKYRIN REPEAT-CONTAINING PROTEIN 1"/>
    <property type="match status" value="1"/>
</dbReference>
<dbReference type="CDD" id="cd18808">
    <property type="entry name" value="SF1_C_Upf1"/>
    <property type="match status" value="1"/>
</dbReference>
<evidence type="ECO:0000313" key="3">
    <source>
        <dbReference type="EMBL" id="AES99436.2"/>
    </source>
</evidence>
<feature type="domain" description="DNA2/NAM7 helicase-like C-terminal" evidence="2">
    <location>
        <begin position="9"/>
        <end position="64"/>
    </location>
</feature>
<dbReference type="Proteomes" id="UP000002051">
    <property type="component" value="Chromosome 5"/>
</dbReference>
<gene>
    <name evidence="3" type="ordered locus">MTR_5g080800</name>
</gene>
<dbReference type="PaxDb" id="3880-AES99436"/>
<dbReference type="SUPFAM" id="SSF52540">
    <property type="entry name" value="P-loop containing nucleoside triphosphate hydrolases"/>
    <property type="match status" value="1"/>
</dbReference>
<evidence type="ECO:0000259" key="2">
    <source>
        <dbReference type="Pfam" id="PF13087"/>
    </source>
</evidence>
<feature type="region of interest" description="Disordered" evidence="1">
    <location>
        <begin position="1186"/>
        <end position="1207"/>
    </location>
</feature>
<dbReference type="eggNOG" id="KOG1801">
    <property type="taxonomic scope" value="Eukaryota"/>
</dbReference>
<proteinExistence type="predicted"/>
<organism evidence="3 5">
    <name type="scientific">Medicago truncatula</name>
    <name type="common">Barrel medic</name>
    <name type="synonym">Medicago tribuloides</name>
    <dbReference type="NCBI Taxonomy" id="3880"/>
    <lineage>
        <taxon>Eukaryota</taxon>
        <taxon>Viridiplantae</taxon>
        <taxon>Streptophyta</taxon>
        <taxon>Embryophyta</taxon>
        <taxon>Tracheophyta</taxon>
        <taxon>Spermatophyta</taxon>
        <taxon>Magnoliopsida</taxon>
        <taxon>eudicotyledons</taxon>
        <taxon>Gunneridae</taxon>
        <taxon>Pentapetalae</taxon>
        <taxon>rosids</taxon>
        <taxon>fabids</taxon>
        <taxon>Fabales</taxon>
        <taxon>Fabaceae</taxon>
        <taxon>Papilionoideae</taxon>
        <taxon>50 kb inversion clade</taxon>
        <taxon>NPAAA clade</taxon>
        <taxon>Hologalegina</taxon>
        <taxon>IRL clade</taxon>
        <taxon>Trifolieae</taxon>
        <taxon>Medicago</taxon>
    </lineage>
</organism>
<reference evidence="4" key="3">
    <citation type="submission" date="2015-04" db="UniProtKB">
        <authorList>
            <consortium name="EnsemblPlants"/>
        </authorList>
    </citation>
    <scope>IDENTIFICATION</scope>
    <source>
        <strain evidence="4">cv. Jemalong A17</strain>
    </source>
</reference>
<reference evidence="3 5" key="2">
    <citation type="journal article" date="2014" name="BMC Genomics">
        <title>An improved genome release (version Mt4.0) for the model legume Medicago truncatula.</title>
        <authorList>
            <person name="Tang H."/>
            <person name="Krishnakumar V."/>
            <person name="Bidwell S."/>
            <person name="Rosen B."/>
            <person name="Chan A."/>
            <person name="Zhou S."/>
            <person name="Gentzbittel L."/>
            <person name="Childs K.L."/>
            <person name="Yandell M."/>
            <person name="Gundlach H."/>
            <person name="Mayer K.F."/>
            <person name="Schwartz D.C."/>
            <person name="Town C.D."/>
        </authorList>
    </citation>
    <scope>GENOME REANNOTATION</scope>
    <source>
        <strain evidence="4 5">cv. Jemalong A17</strain>
    </source>
</reference>
<protein>
    <submittedName>
        <fullName evidence="3">AAA domain protein</fullName>
    </submittedName>
</protein>
<dbReference type="Pfam" id="PF13087">
    <property type="entry name" value="AAA_12"/>
    <property type="match status" value="1"/>
</dbReference>
<dbReference type="PANTHER" id="PTHR21529">
    <property type="entry name" value="MAMMARY TURMOR VIRUS RECEPTOR HOMOLOG 1, 2 MTVR1, 2"/>
    <property type="match status" value="1"/>
</dbReference>
<dbReference type="InterPro" id="IPR047187">
    <property type="entry name" value="SF1_C_Upf1"/>
</dbReference>
<accession>A0A0C3XQZ9</accession>
<name>G7KGV9_MEDTR</name>